<sequence>VGLAPADTEKGDNICVLFGCSVPVILRRREQKSPSYKLIGECFVDGFMDGKAMESGAK</sequence>
<name>A0A1Y1Y6N3_9PLEO</name>
<accession>A0A1Y1Y6N3</accession>
<dbReference type="AlphaFoldDB" id="A0A1Y1Y6N3"/>
<feature type="non-terminal residue" evidence="1">
    <location>
        <position position="58"/>
    </location>
</feature>
<dbReference type="OrthoDB" id="2157530at2759"/>
<dbReference type="EMBL" id="MCFA01000332">
    <property type="protein sequence ID" value="ORX93677.1"/>
    <property type="molecule type" value="Genomic_DNA"/>
</dbReference>
<comment type="caution">
    <text evidence="1">The sequence shown here is derived from an EMBL/GenBank/DDBJ whole genome shotgun (WGS) entry which is preliminary data.</text>
</comment>
<dbReference type="Pfam" id="PF26639">
    <property type="entry name" value="Het-6_barrel"/>
    <property type="match status" value="1"/>
</dbReference>
<reference evidence="1 2" key="1">
    <citation type="submission" date="2016-07" db="EMBL/GenBank/DDBJ databases">
        <title>Pervasive Adenine N6-methylation of Active Genes in Fungi.</title>
        <authorList>
            <consortium name="DOE Joint Genome Institute"/>
            <person name="Mondo S.J."/>
            <person name="Dannebaum R.O."/>
            <person name="Kuo R.C."/>
            <person name="Labutti K."/>
            <person name="Haridas S."/>
            <person name="Kuo A."/>
            <person name="Salamov A."/>
            <person name="Ahrendt S.R."/>
            <person name="Lipzen A."/>
            <person name="Sullivan W."/>
            <person name="Andreopoulos W.B."/>
            <person name="Clum A."/>
            <person name="Lindquist E."/>
            <person name="Daum C."/>
            <person name="Ramamoorthy G.K."/>
            <person name="Gryganskyi A."/>
            <person name="Culley D."/>
            <person name="Magnuson J.K."/>
            <person name="James T.Y."/>
            <person name="O'Malley M.A."/>
            <person name="Stajich J.E."/>
            <person name="Spatafora J.W."/>
            <person name="Visel A."/>
            <person name="Grigoriev I.V."/>
        </authorList>
    </citation>
    <scope>NUCLEOTIDE SEQUENCE [LARGE SCALE GENOMIC DNA]</scope>
    <source>
        <strain evidence="1 2">CBS 115471</strain>
    </source>
</reference>
<dbReference type="STRING" id="1231657.A0A1Y1Y6N3"/>
<proteinExistence type="predicted"/>
<organism evidence="1 2">
    <name type="scientific">Clohesyomyces aquaticus</name>
    <dbReference type="NCBI Taxonomy" id="1231657"/>
    <lineage>
        <taxon>Eukaryota</taxon>
        <taxon>Fungi</taxon>
        <taxon>Dikarya</taxon>
        <taxon>Ascomycota</taxon>
        <taxon>Pezizomycotina</taxon>
        <taxon>Dothideomycetes</taxon>
        <taxon>Pleosporomycetidae</taxon>
        <taxon>Pleosporales</taxon>
        <taxon>Lindgomycetaceae</taxon>
        <taxon>Clohesyomyces</taxon>
    </lineage>
</organism>
<evidence type="ECO:0000313" key="1">
    <source>
        <dbReference type="EMBL" id="ORX93677.1"/>
    </source>
</evidence>
<evidence type="ECO:0000313" key="2">
    <source>
        <dbReference type="Proteomes" id="UP000193144"/>
    </source>
</evidence>
<gene>
    <name evidence="1" type="ORF">BCR34DRAFT_441785</name>
</gene>
<feature type="non-terminal residue" evidence="1">
    <location>
        <position position="1"/>
    </location>
</feature>
<keyword evidence="2" id="KW-1185">Reference proteome</keyword>
<protein>
    <submittedName>
        <fullName evidence="1">Uncharacterized protein</fullName>
    </submittedName>
</protein>
<dbReference type="Proteomes" id="UP000193144">
    <property type="component" value="Unassembled WGS sequence"/>
</dbReference>